<keyword evidence="2" id="KW-0949">S-adenosyl-L-methionine</keyword>
<dbReference type="Gene3D" id="3.40.50.12760">
    <property type="match status" value="2"/>
</dbReference>
<dbReference type="SUPFAM" id="SSF51045">
    <property type="entry name" value="WW domain"/>
    <property type="match status" value="1"/>
</dbReference>
<dbReference type="EMBL" id="KV906732">
    <property type="protein sequence ID" value="OON14307.1"/>
    <property type="molecule type" value="Genomic_DNA"/>
</dbReference>
<keyword evidence="2" id="KW-0506">mRNA capping</keyword>
<dbReference type="InterPro" id="IPR036020">
    <property type="entry name" value="WW_dom_sf"/>
</dbReference>
<keyword evidence="2" id="KW-0539">Nucleus</keyword>
<accession>A0A1S8WIP6</accession>
<dbReference type="GO" id="GO:0005737">
    <property type="term" value="C:cytoplasm"/>
    <property type="evidence" value="ECO:0007669"/>
    <property type="project" value="TreeGrafter"/>
</dbReference>
<evidence type="ECO:0000259" key="3">
    <source>
        <dbReference type="PROSITE" id="PS50020"/>
    </source>
</evidence>
<feature type="domain" description="WW" evidence="3">
    <location>
        <begin position="661"/>
        <end position="695"/>
    </location>
</feature>
<keyword evidence="2 5" id="KW-0808">Transferase</keyword>
<dbReference type="GO" id="GO:0003676">
    <property type="term" value="F:nucleic acid binding"/>
    <property type="evidence" value="ECO:0007669"/>
    <property type="project" value="UniProtKB-UniRule"/>
</dbReference>
<dbReference type="GO" id="GO:0005634">
    <property type="term" value="C:nucleus"/>
    <property type="evidence" value="ECO:0007669"/>
    <property type="project" value="UniProtKB-SubCell"/>
</dbReference>
<comment type="function">
    <text evidence="2">S-adenosyl-L-methionine-dependent methyltransferase that mediates RNA cap1 2'-O-ribose methylation to the 5'-cap structure of RNAs. Methylates the ribose of the first nucleotide of a m(7)GpppG-capped mRNA to produce m(7)GpppNmp (cap1).</text>
</comment>
<dbReference type="InterPro" id="IPR025816">
    <property type="entry name" value="RrmJ-type_MeTrfase"/>
</dbReference>
<dbReference type="Pfam" id="PF01728">
    <property type="entry name" value="FtsJ"/>
    <property type="match status" value="1"/>
</dbReference>
<evidence type="ECO:0000256" key="2">
    <source>
        <dbReference type="RuleBase" id="RU368012"/>
    </source>
</evidence>
<dbReference type="PANTHER" id="PTHR16121:SF0">
    <property type="entry name" value="CAP-SPECIFIC MRNA (NUCLEOSIDE-2'-O-)-METHYLTRANSFERASE 1"/>
    <property type="match status" value="1"/>
</dbReference>
<dbReference type="EC" id="2.1.1.57" evidence="2"/>
<dbReference type="InterPro" id="IPR002877">
    <property type="entry name" value="RNA_MeTrfase_FtsJ_dom"/>
</dbReference>
<dbReference type="PROSITE" id="PS01159">
    <property type="entry name" value="WW_DOMAIN_1"/>
    <property type="match status" value="1"/>
</dbReference>
<evidence type="ECO:0000259" key="4">
    <source>
        <dbReference type="PROSITE" id="PS51613"/>
    </source>
</evidence>
<dbReference type="SUPFAM" id="SSF53335">
    <property type="entry name" value="S-adenosyl-L-methionine-dependent methyltransferases"/>
    <property type="match status" value="1"/>
</dbReference>
<keyword evidence="6" id="KW-1185">Reference proteome</keyword>
<dbReference type="SMART" id="SM00456">
    <property type="entry name" value="WW"/>
    <property type="match status" value="1"/>
</dbReference>
<evidence type="ECO:0000313" key="5">
    <source>
        <dbReference type="EMBL" id="OON14307.1"/>
    </source>
</evidence>
<dbReference type="CDD" id="cd00201">
    <property type="entry name" value="WW"/>
    <property type="match status" value="1"/>
</dbReference>
<evidence type="ECO:0000256" key="1">
    <source>
        <dbReference type="ARBA" id="ARBA00022664"/>
    </source>
</evidence>
<feature type="domain" description="RrmJ-type SAM-dependent 2'-O-MTase" evidence="4">
    <location>
        <begin position="20"/>
        <end position="252"/>
    </location>
</feature>
<dbReference type="InterPro" id="IPR001202">
    <property type="entry name" value="WW_dom"/>
</dbReference>
<dbReference type="Gene3D" id="2.20.70.10">
    <property type="match status" value="1"/>
</dbReference>
<dbReference type="GO" id="GO:0004483">
    <property type="term" value="F:methyltransferase cap1 activity"/>
    <property type="evidence" value="ECO:0007669"/>
    <property type="project" value="UniProtKB-UniRule"/>
</dbReference>
<name>A0A1S8WIP6_OPIVI</name>
<organism evidence="5 6">
    <name type="scientific">Opisthorchis viverrini</name>
    <name type="common">Southeast Asian liver fluke</name>
    <dbReference type="NCBI Taxonomy" id="6198"/>
    <lineage>
        <taxon>Eukaryota</taxon>
        <taxon>Metazoa</taxon>
        <taxon>Spiralia</taxon>
        <taxon>Lophotrochozoa</taxon>
        <taxon>Platyhelminthes</taxon>
        <taxon>Trematoda</taxon>
        <taxon>Digenea</taxon>
        <taxon>Opisthorchiida</taxon>
        <taxon>Opisthorchiata</taxon>
        <taxon>Opisthorchiidae</taxon>
        <taxon>Opisthorchis</taxon>
    </lineage>
</organism>
<comment type="catalytic activity">
    <reaction evidence="2">
        <text>a 5'-end (N(7)-methyl 5'-triphosphoguanosine)-ribonucleoside in mRNA + S-adenosyl-L-methionine = a 5'-end (N(7)-methyl 5'-triphosphoguanosine)-(2'-O-methyl-ribonucleoside) in mRNA + S-adenosyl-L-homocysteine + H(+)</text>
        <dbReference type="Rhea" id="RHEA:67020"/>
        <dbReference type="Rhea" id="RHEA-COMP:17167"/>
        <dbReference type="Rhea" id="RHEA-COMP:17168"/>
        <dbReference type="ChEBI" id="CHEBI:15378"/>
        <dbReference type="ChEBI" id="CHEBI:57856"/>
        <dbReference type="ChEBI" id="CHEBI:59789"/>
        <dbReference type="ChEBI" id="CHEBI:156461"/>
        <dbReference type="ChEBI" id="CHEBI:167609"/>
        <dbReference type="EC" id="2.1.1.57"/>
    </reaction>
</comment>
<dbReference type="GO" id="GO:0032259">
    <property type="term" value="P:methylation"/>
    <property type="evidence" value="ECO:0007669"/>
    <property type="project" value="UniProtKB-KW"/>
</dbReference>
<comment type="subcellular location">
    <subcellularLocation>
        <location evidence="2">Nucleus</location>
    </subcellularLocation>
</comment>
<keyword evidence="2 5" id="KW-0489">Methyltransferase</keyword>
<proteinExistence type="predicted"/>
<dbReference type="InterPro" id="IPR050851">
    <property type="entry name" value="mRNA_Cap_2O-Ribose_MeTrfase"/>
</dbReference>
<dbReference type="Proteomes" id="UP000243686">
    <property type="component" value="Unassembled WGS sequence"/>
</dbReference>
<sequence length="803" mass="89713">MSVTESHQRCNPYEQIKKGIFMNRAAMKLANIDALLDGLFTDAVPKTSILYFADVCAGPGGFSEYLLWRRCNASSLSSCGGVSGQENSTQKDSTVPQLNAKGFGLTLIGSCDFRESDFLAGPCEAFLAHYGPDQDGDITKWRNLASFASLIARSTDRKGVHVIVADGGFDVSGRDNLQEVLSKRIYLCQCLCALITLQPGGHFLTKLFDTLTEFTAGLIFLMSQLFEELLIIKPVTSRPANSERYLVCKNLLSPILHMAGCPVPPAKVDPKVTNGLEGSGFKQKVRKPPGGDRLLVNTQDGEYGVLNPEVSGVVGELIEHFLAVNESLGSKDSVNSAGDTSPAGAQEVLRLCPPEALRGDNAFMEFFVSMNQEFLEPQCVALSKLLTFVHNQQLSDSRQGELKIACLEKWKINPTDRRQVPWPLMTFNHSAVIHGLLGDKERLKSLNMLPSEYYANTRVETFTEVNLANLDILIDSRVAIVCGTPYTTASAPSQPMMIYSRSSRNSDIHCTTDGGQWTRLDQVAQYLKPRLPPGTLVWGQPTYEYVTKSGRRKYALMIFDVVCIYGQDCRHLPFTERFKNMLQYIFTRCSMELARRMADVVNFPGMDASYVRVAPLIRLRNLPSYVKGLPLLRCKDAPNHVPMNVHPDGIAFQPHSLLLVRHLAEPWSEAVSRTSGHTYYFNRTTCESTFELPPNQQYPFNQTQFARVPWVAGRPHEVSVQRLVQSIEHFCQTMDRKGRRQTNAQENKCYRHGDFRLKGAGIIGLTTEALASRGYISKQNTNKMGQIDPLKVEHSWKLNHEVF</sequence>
<reference evidence="5 6" key="1">
    <citation type="submission" date="2015-03" db="EMBL/GenBank/DDBJ databases">
        <title>Draft genome of the nematode, Opisthorchis viverrini.</title>
        <authorList>
            <person name="Mitreva M."/>
        </authorList>
    </citation>
    <scope>NUCLEOTIDE SEQUENCE [LARGE SCALE GENOMIC DNA]</scope>
    <source>
        <strain evidence="5">Khon Kaen</strain>
    </source>
</reference>
<evidence type="ECO:0000313" key="6">
    <source>
        <dbReference type="Proteomes" id="UP000243686"/>
    </source>
</evidence>
<protein>
    <recommendedName>
        <fullName evidence="2">Cap-specific mRNA (nucleoside-2'-O-)-methyltransferase 1</fullName>
        <ecNumber evidence="2">2.1.1.57</ecNumber>
    </recommendedName>
    <alternativeName>
        <fullName evidence="2">Cap1 2'O-ribose methyltransferase 1</fullName>
    </alternativeName>
</protein>
<dbReference type="GO" id="GO:0016556">
    <property type="term" value="P:mRNA modification"/>
    <property type="evidence" value="ECO:0007669"/>
    <property type="project" value="UniProtKB-UniRule"/>
</dbReference>
<dbReference type="PROSITE" id="PS50020">
    <property type="entry name" value="WW_DOMAIN_2"/>
    <property type="match status" value="1"/>
</dbReference>
<dbReference type="PROSITE" id="PS51613">
    <property type="entry name" value="SAM_MT_RRMJ"/>
    <property type="match status" value="1"/>
</dbReference>
<dbReference type="AlphaFoldDB" id="A0A1S8WIP6"/>
<dbReference type="PANTHER" id="PTHR16121">
    <property type="entry name" value="CAP-SPECIFIC MRNA (NUCLEOSIDE-2'-O-)-METHYLTRANSFERASE 1-RELATED"/>
    <property type="match status" value="1"/>
</dbReference>
<dbReference type="Pfam" id="PF00397">
    <property type="entry name" value="WW"/>
    <property type="match status" value="1"/>
</dbReference>
<keyword evidence="1 2" id="KW-0507">mRNA processing</keyword>
<dbReference type="Gene3D" id="3.30.470.30">
    <property type="entry name" value="DNA ligase/mRNA capping enzyme"/>
    <property type="match status" value="1"/>
</dbReference>
<dbReference type="InterPro" id="IPR029063">
    <property type="entry name" value="SAM-dependent_MTases_sf"/>
</dbReference>
<dbReference type="GO" id="GO:0006370">
    <property type="term" value="P:7-methylguanosine mRNA capping"/>
    <property type="evidence" value="ECO:0007669"/>
    <property type="project" value="UniProtKB-UniRule"/>
</dbReference>
<gene>
    <name evidence="5" type="ORF">X801_09902</name>
</gene>